<dbReference type="OrthoDB" id="384721at2"/>
<dbReference type="PANTHER" id="PTHR46211">
    <property type="entry name" value="GLYCEROPHOSPHORYL DIESTER PHOSPHODIESTERASE"/>
    <property type="match status" value="1"/>
</dbReference>
<proteinExistence type="predicted"/>
<protein>
    <submittedName>
        <fullName evidence="2">Glycerophosphoryl diester phosphodiesterase</fullName>
    </submittedName>
</protein>
<evidence type="ECO:0000313" key="3">
    <source>
        <dbReference type="Proteomes" id="UP000198634"/>
    </source>
</evidence>
<dbReference type="GO" id="GO:0006629">
    <property type="term" value="P:lipid metabolic process"/>
    <property type="evidence" value="ECO:0007669"/>
    <property type="project" value="InterPro"/>
</dbReference>
<dbReference type="GO" id="GO:0008081">
    <property type="term" value="F:phosphoric diester hydrolase activity"/>
    <property type="evidence" value="ECO:0007669"/>
    <property type="project" value="InterPro"/>
</dbReference>
<name>A0A1H9IIU8_9RHOB</name>
<reference evidence="2 3" key="1">
    <citation type="submission" date="2016-10" db="EMBL/GenBank/DDBJ databases">
        <authorList>
            <person name="de Groot N.N."/>
        </authorList>
    </citation>
    <scope>NUCLEOTIDE SEQUENCE [LARGE SCALE GENOMIC DNA]</scope>
    <source>
        <strain evidence="2 3">DSM 22007</strain>
    </source>
</reference>
<dbReference type="Proteomes" id="UP000198634">
    <property type="component" value="Unassembled WGS sequence"/>
</dbReference>
<dbReference type="RefSeq" id="WP_090270602.1">
    <property type="nucleotide sequence ID" value="NZ_FOEP01000012.1"/>
</dbReference>
<sequence length="255" mass="27523">MTTLPPAFLKIPLAHRALHDIAAGRPENSHAAIQAAIDAGYGIEIDLQLSSDGEAMVFHDYDLKRLTGQTGPVQRRSAAELGQIALLGGIDTIPTLNRVLAQVAGRVPLLIEIKDQDGAMGANVGRLEQATADALQGYGGPVAVMSFNPNSVQKMAALRPDVPRGLTTSAYRPEDWAPLPARLCDRLREIRDYDATRACFISHEAEDLPRPRVGDLKRRGAAVLCWTIRSAAQEAQARQIAQNITFEGYGAEIPS</sequence>
<dbReference type="STRING" id="657014.SAMN04488092_11254"/>
<feature type="domain" description="GP-PDE" evidence="1">
    <location>
        <begin position="10"/>
        <end position="255"/>
    </location>
</feature>
<dbReference type="InterPro" id="IPR017946">
    <property type="entry name" value="PLC-like_Pdiesterase_TIM-brl"/>
</dbReference>
<gene>
    <name evidence="2" type="ORF">SAMN04488092_11254</name>
</gene>
<accession>A0A1H9IIU8</accession>
<dbReference type="PROSITE" id="PS51704">
    <property type="entry name" value="GP_PDE"/>
    <property type="match status" value="1"/>
</dbReference>
<organism evidence="2 3">
    <name type="scientific">Thalassovita taeanensis</name>
    <dbReference type="NCBI Taxonomy" id="657014"/>
    <lineage>
        <taxon>Bacteria</taxon>
        <taxon>Pseudomonadati</taxon>
        <taxon>Pseudomonadota</taxon>
        <taxon>Alphaproteobacteria</taxon>
        <taxon>Rhodobacterales</taxon>
        <taxon>Roseobacteraceae</taxon>
        <taxon>Thalassovita</taxon>
    </lineage>
</organism>
<dbReference type="SUPFAM" id="SSF51695">
    <property type="entry name" value="PLC-like phosphodiesterases"/>
    <property type="match status" value="1"/>
</dbReference>
<dbReference type="PANTHER" id="PTHR46211:SF1">
    <property type="entry name" value="GLYCEROPHOSPHODIESTER PHOSPHODIESTERASE, CYTOPLASMIC"/>
    <property type="match status" value="1"/>
</dbReference>
<evidence type="ECO:0000313" key="2">
    <source>
        <dbReference type="EMBL" id="SEQ74523.1"/>
    </source>
</evidence>
<dbReference type="Pfam" id="PF03009">
    <property type="entry name" value="GDPD"/>
    <property type="match status" value="1"/>
</dbReference>
<dbReference type="Gene3D" id="3.20.20.190">
    <property type="entry name" value="Phosphatidylinositol (PI) phosphodiesterase"/>
    <property type="match status" value="1"/>
</dbReference>
<evidence type="ECO:0000259" key="1">
    <source>
        <dbReference type="PROSITE" id="PS51704"/>
    </source>
</evidence>
<keyword evidence="3" id="KW-1185">Reference proteome</keyword>
<dbReference type="AlphaFoldDB" id="A0A1H9IIU8"/>
<dbReference type="InterPro" id="IPR030395">
    <property type="entry name" value="GP_PDE_dom"/>
</dbReference>
<dbReference type="EMBL" id="FOEP01000012">
    <property type="protein sequence ID" value="SEQ74523.1"/>
    <property type="molecule type" value="Genomic_DNA"/>
</dbReference>